<feature type="domain" description="AMP-dependent synthetase/ligase" evidence="4">
    <location>
        <begin position="2"/>
        <end position="197"/>
    </location>
</feature>
<dbReference type="AlphaFoldDB" id="A0A6S7K5B1"/>
<comment type="caution">
    <text evidence="5">The sequence shown here is derived from an EMBL/GenBank/DDBJ whole genome shotgun (WGS) entry which is preliminary data.</text>
</comment>
<evidence type="ECO:0000313" key="6">
    <source>
        <dbReference type="Proteomes" id="UP001152795"/>
    </source>
</evidence>
<evidence type="ECO:0000256" key="1">
    <source>
        <dbReference type="ARBA" id="ARBA00022598"/>
    </source>
</evidence>
<evidence type="ECO:0000256" key="2">
    <source>
        <dbReference type="ARBA" id="ARBA00022832"/>
    </source>
</evidence>
<proteinExistence type="predicted"/>
<name>A0A6S7K5B1_PARCT</name>
<keyword evidence="1 5" id="KW-0436">Ligase</keyword>
<keyword evidence="2" id="KW-0276">Fatty acid metabolism</keyword>
<dbReference type="Pfam" id="PF00501">
    <property type="entry name" value="AMP-binding"/>
    <property type="match status" value="1"/>
</dbReference>
<evidence type="ECO:0000259" key="4">
    <source>
        <dbReference type="Pfam" id="PF00501"/>
    </source>
</evidence>
<dbReference type="OrthoDB" id="1700726at2759"/>
<dbReference type="GO" id="GO:0016020">
    <property type="term" value="C:membrane"/>
    <property type="evidence" value="ECO:0007669"/>
    <property type="project" value="TreeGrafter"/>
</dbReference>
<dbReference type="EC" id="6.2.1.3" evidence="3"/>
<dbReference type="Gene3D" id="3.40.50.12780">
    <property type="entry name" value="N-terminal domain of ligase-like"/>
    <property type="match status" value="1"/>
</dbReference>
<dbReference type="PANTHER" id="PTHR43272:SF107">
    <property type="entry name" value="LONG-CHAIN-FATTY-ACID--COA LIGASE 5"/>
    <property type="match status" value="1"/>
</dbReference>
<evidence type="ECO:0000313" key="5">
    <source>
        <dbReference type="EMBL" id="CAB4037000.1"/>
    </source>
</evidence>
<sequence length="324" mass="36693">MYERACHFMMFSTGARIGFFTGNVRKITEDLKTLRPTIFISVPRLLNRIHDKVMSDLEKSSFKKFLFNMALSSKESELSRNIIRRDSMWDYIVFRKIQETLGGRIRFVLSGSAPLSDRVMKFLRASFGCFVFEGYGQTETTAGATIQLMGDPTIGHVGPPLPCNLVKLIDVPDMDYYAKDGTGEVCFKGPNIFQGYLYDDQKTKEAFDEDGWLLSGDIGIWLPNGTLKIVDRRKNIFKLSQGEYIAPEKIEEIYQPCPSVHQVFITGIGTESCVVGIVVPETAELNKTFPGQVEELCSNEEVKQHILKEMTSFAKKANLRSFEQ</sequence>
<dbReference type="SUPFAM" id="SSF56801">
    <property type="entry name" value="Acetyl-CoA synthetase-like"/>
    <property type="match status" value="1"/>
</dbReference>
<feature type="non-terminal residue" evidence="5">
    <location>
        <position position="1"/>
    </location>
</feature>
<accession>A0A6S7K5B1</accession>
<keyword evidence="6" id="KW-1185">Reference proteome</keyword>
<gene>
    <name evidence="5" type="ORF">PACLA_8A049366</name>
</gene>
<dbReference type="PANTHER" id="PTHR43272">
    <property type="entry name" value="LONG-CHAIN-FATTY-ACID--COA LIGASE"/>
    <property type="match status" value="1"/>
</dbReference>
<dbReference type="InterPro" id="IPR042099">
    <property type="entry name" value="ANL_N_sf"/>
</dbReference>
<reference evidence="5" key="1">
    <citation type="submission" date="2020-04" db="EMBL/GenBank/DDBJ databases">
        <authorList>
            <person name="Alioto T."/>
            <person name="Alioto T."/>
            <person name="Gomez Garrido J."/>
        </authorList>
    </citation>
    <scope>NUCLEOTIDE SEQUENCE</scope>
    <source>
        <strain evidence="5">A484AB</strain>
    </source>
</reference>
<dbReference type="EMBL" id="CACRXK020022625">
    <property type="protein sequence ID" value="CAB4037000.1"/>
    <property type="molecule type" value="Genomic_DNA"/>
</dbReference>
<dbReference type="InterPro" id="IPR000873">
    <property type="entry name" value="AMP-dep_synth/lig_dom"/>
</dbReference>
<keyword evidence="2" id="KW-0443">Lipid metabolism</keyword>
<protein>
    <recommendedName>
        <fullName evidence="3">long-chain-fatty-acid--CoA ligase</fullName>
        <ecNumber evidence="3">6.2.1.3</ecNumber>
    </recommendedName>
</protein>
<evidence type="ECO:0000256" key="3">
    <source>
        <dbReference type="ARBA" id="ARBA00026121"/>
    </source>
</evidence>
<dbReference type="Proteomes" id="UP001152795">
    <property type="component" value="Unassembled WGS sequence"/>
</dbReference>
<organism evidence="5 6">
    <name type="scientific">Paramuricea clavata</name>
    <name type="common">Red gorgonian</name>
    <name type="synonym">Violescent sea-whip</name>
    <dbReference type="NCBI Taxonomy" id="317549"/>
    <lineage>
        <taxon>Eukaryota</taxon>
        <taxon>Metazoa</taxon>
        <taxon>Cnidaria</taxon>
        <taxon>Anthozoa</taxon>
        <taxon>Octocorallia</taxon>
        <taxon>Malacalcyonacea</taxon>
        <taxon>Plexauridae</taxon>
        <taxon>Paramuricea</taxon>
    </lineage>
</organism>
<dbReference type="GO" id="GO:0005783">
    <property type="term" value="C:endoplasmic reticulum"/>
    <property type="evidence" value="ECO:0007669"/>
    <property type="project" value="TreeGrafter"/>
</dbReference>
<dbReference type="GO" id="GO:0004467">
    <property type="term" value="F:long-chain fatty acid-CoA ligase activity"/>
    <property type="evidence" value="ECO:0007669"/>
    <property type="project" value="UniProtKB-EC"/>
</dbReference>